<reference evidence="7 8" key="1">
    <citation type="submission" date="2021-03" db="EMBL/GenBank/DDBJ databases">
        <title>Genomic Encyclopedia of Type Strains, Phase IV (KMG-IV): sequencing the most valuable type-strain genomes for metagenomic binning, comparative biology and taxonomic classification.</title>
        <authorList>
            <person name="Goeker M."/>
        </authorList>
    </citation>
    <scope>NUCLEOTIDE SEQUENCE [LARGE SCALE GENOMIC DNA]</scope>
    <source>
        <strain evidence="7 8">DSM 28650</strain>
    </source>
</reference>
<keyword evidence="3 6" id="KW-0812">Transmembrane</keyword>
<keyword evidence="5 6" id="KW-0472">Membrane</keyword>
<keyword evidence="2" id="KW-1003">Cell membrane</keyword>
<evidence type="ECO:0000256" key="2">
    <source>
        <dbReference type="ARBA" id="ARBA00022475"/>
    </source>
</evidence>
<feature type="transmembrane region" description="Helical" evidence="6">
    <location>
        <begin position="6"/>
        <end position="26"/>
    </location>
</feature>
<evidence type="ECO:0000313" key="8">
    <source>
        <dbReference type="Proteomes" id="UP001519308"/>
    </source>
</evidence>
<accession>A0ABS4K5C0</accession>
<feature type="transmembrane region" description="Helical" evidence="6">
    <location>
        <begin position="114"/>
        <end position="136"/>
    </location>
</feature>
<dbReference type="InterPro" id="IPR001123">
    <property type="entry name" value="LeuE-type"/>
</dbReference>
<evidence type="ECO:0000256" key="5">
    <source>
        <dbReference type="ARBA" id="ARBA00023136"/>
    </source>
</evidence>
<dbReference type="Proteomes" id="UP001519308">
    <property type="component" value="Unassembled WGS sequence"/>
</dbReference>
<dbReference type="PANTHER" id="PTHR30086:SF20">
    <property type="entry name" value="ARGININE EXPORTER PROTEIN ARGO-RELATED"/>
    <property type="match status" value="1"/>
</dbReference>
<keyword evidence="4 6" id="KW-1133">Transmembrane helix</keyword>
<dbReference type="PANTHER" id="PTHR30086">
    <property type="entry name" value="ARGININE EXPORTER PROTEIN ARGO"/>
    <property type="match status" value="1"/>
</dbReference>
<feature type="transmembrane region" description="Helical" evidence="6">
    <location>
        <begin position="38"/>
        <end position="64"/>
    </location>
</feature>
<proteinExistence type="predicted"/>
<dbReference type="RefSeq" id="WP_021282000.1">
    <property type="nucleotide sequence ID" value="NZ_JAGGLL010000021.1"/>
</dbReference>
<organism evidence="7 8">
    <name type="scientific">Clostridium punense</name>
    <dbReference type="NCBI Taxonomy" id="1054297"/>
    <lineage>
        <taxon>Bacteria</taxon>
        <taxon>Bacillati</taxon>
        <taxon>Bacillota</taxon>
        <taxon>Clostridia</taxon>
        <taxon>Eubacteriales</taxon>
        <taxon>Clostridiaceae</taxon>
        <taxon>Clostridium</taxon>
    </lineage>
</organism>
<sequence length="206" mass="22786">MELFLKGLFIGVIVSTPIGPLGILTIQRIINNDWKVGFFSGLGAAASDVVYALCAVFGISFIGGVLHKHRVLVDETIGILFLIIGINIFINALKNRVEVESKKGFTLHPGFSNFLLGLSNPTTFLIFITIFTKMGIKIHRRDIGENLLFVLSIFLGSMIFWVVIGKLIHKYKMSFKIETFCLIDKIFGGAIALLGLYSVIKGLLMF</sequence>
<protein>
    <submittedName>
        <fullName evidence="7">Threonine/homoserine/homoserine lactone efflux protein</fullName>
    </submittedName>
</protein>
<keyword evidence="8" id="KW-1185">Reference proteome</keyword>
<evidence type="ECO:0000256" key="4">
    <source>
        <dbReference type="ARBA" id="ARBA00022989"/>
    </source>
</evidence>
<feature type="transmembrane region" description="Helical" evidence="6">
    <location>
        <begin position="76"/>
        <end position="93"/>
    </location>
</feature>
<dbReference type="Pfam" id="PF01810">
    <property type="entry name" value="LysE"/>
    <property type="match status" value="1"/>
</dbReference>
<dbReference type="EMBL" id="JAGGLL010000021">
    <property type="protein sequence ID" value="MBP2022967.1"/>
    <property type="molecule type" value="Genomic_DNA"/>
</dbReference>
<gene>
    <name evidence="7" type="ORF">J2Z44_002792</name>
</gene>
<comment type="caution">
    <text evidence="7">The sequence shown here is derived from an EMBL/GenBank/DDBJ whole genome shotgun (WGS) entry which is preliminary data.</text>
</comment>
<comment type="subcellular location">
    <subcellularLocation>
        <location evidence="1">Cell membrane</location>
        <topology evidence="1">Multi-pass membrane protein</topology>
    </subcellularLocation>
</comment>
<evidence type="ECO:0000256" key="1">
    <source>
        <dbReference type="ARBA" id="ARBA00004651"/>
    </source>
</evidence>
<evidence type="ECO:0000313" key="7">
    <source>
        <dbReference type="EMBL" id="MBP2022967.1"/>
    </source>
</evidence>
<evidence type="ECO:0000256" key="3">
    <source>
        <dbReference type="ARBA" id="ARBA00022692"/>
    </source>
</evidence>
<evidence type="ECO:0000256" key="6">
    <source>
        <dbReference type="SAM" id="Phobius"/>
    </source>
</evidence>
<feature type="transmembrane region" description="Helical" evidence="6">
    <location>
        <begin position="180"/>
        <end position="200"/>
    </location>
</feature>
<name>A0ABS4K5C0_9CLOT</name>
<feature type="transmembrane region" description="Helical" evidence="6">
    <location>
        <begin position="148"/>
        <end position="168"/>
    </location>
</feature>